<dbReference type="Proteomes" id="UP000000768">
    <property type="component" value="Chromosome 2"/>
</dbReference>
<evidence type="ECO:0000313" key="4">
    <source>
        <dbReference type="Proteomes" id="UP000000768"/>
    </source>
</evidence>
<dbReference type="EMBL" id="CM000761">
    <property type="protein sequence ID" value="KXG34769.1"/>
    <property type="molecule type" value="Genomic_DNA"/>
</dbReference>
<evidence type="ECO:0008006" key="5">
    <source>
        <dbReference type="Google" id="ProtNLM"/>
    </source>
</evidence>
<name>A0A1B6QA21_SORBI</name>
<feature type="signal peptide" evidence="2">
    <location>
        <begin position="1"/>
        <end position="28"/>
    </location>
</feature>
<keyword evidence="1 2" id="KW-0732">Signal</keyword>
<feature type="chain" id="PRO_5008589480" description="Pectinesterase inhibitor domain-containing protein" evidence="2">
    <location>
        <begin position="29"/>
        <end position="148"/>
    </location>
</feature>
<keyword evidence="4" id="KW-1185">Reference proteome</keyword>
<organism evidence="3 4">
    <name type="scientific">Sorghum bicolor</name>
    <name type="common">Sorghum</name>
    <name type="synonym">Sorghum vulgare</name>
    <dbReference type="NCBI Taxonomy" id="4558"/>
    <lineage>
        <taxon>Eukaryota</taxon>
        <taxon>Viridiplantae</taxon>
        <taxon>Streptophyta</taxon>
        <taxon>Embryophyta</taxon>
        <taxon>Tracheophyta</taxon>
        <taxon>Spermatophyta</taxon>
        <taxon>Magnoliopsida</taxon>
        <taxon>Liliopsida</taxon>
        <taxon>Poales</taxon>
        <taxon>Poaceae</taxon>
        <taxon>PACMAD clade</taxon>
        <taxon>Panicoideae</taxon>
        <taxon>Andropogonodae</taxon>
        <taxon>Andropogoneae</taxon>
        <taxon>Sorghinae</taxon>
        <taxon>Sorghum</taxon>
    </lineage>
</organism>
<evidence type="ECO:0000313" key="3">
    <source>
        <dbReference type="EMBL" id="KXG34769.1"/>
    </source>
</evidence>
<dbReference type="InParanoid" id="A0A1B6QA21"/>
<protein>
    <recommendedName>
        <fullName evidence="5">Pectinesterase inhibitor domain-containing protein</fullName>
    </recommendedName>
</protein>
<reference evidence="4" key="2">
    <citation type="journal article" date="2018" name="Plant J.">
        <title>The Sorghum bicolor reference genome: improved assembly, gene annotations, a transcriptome atlas, and signatures of genome organization.</title>
        <authorList>
            <person name="McCormick R.F."/>
            <person name="Truong S.K."/>
            <person name="Sreedasyam A."/>
            <person name="Jenkins J."/>
            <person name="Shu S."/>
            <person name="Sims D."/>
            <person name="Kennedy M."/>
            <person name="Amirebrahimi M."/>
            <person name="Weers B.D."/>
            <person name="McKinley B."/>
            <person name="Mattison A."/>
            <person name="Morishige D.T."/>
            <person name="Grimwood J."/>
            <person name="Schmutz J."/>
            <person name="Mullet J.E."/>
        </authorList>
    </citation>
    <scope>NUCLEOTIDE SEQUENCE [LARGE SCALE GENOMIC DNA]</scope>
    <source>
        <strain evidence="4">cv. BTx623</strain>
    </source>
</reference>
<evidence type="ECO:0000256" key="2">
    <source>
        <dbReference type="SAM" id="SignalP"/>
    </source>
</evidence>
<evidence type="ECO:0000256" key="1">
    <source>
        <dbReference type="ARBA" id="ARBA00022729"/>
    </source>
</evidence>
<dbReference type="PANTHER" id="PTHR35357">
    <property type="entry name" value="OS02G0537100 PROTEIN"/>
    <property type="match status" value="1"/>
</dbReference>
<accession>A0A1B6QA21</accession>
<reference evidence="3 4" key="1">
    <citation type="journal article" date="2009" name="Nature">
        <title>The Sorghum bicolor genome and the diversification of grasses.</title>
        <authorList>
            <person name="Paterson A.H."/>
            <person name="Bowers J.E."/>
            <person name="Bruggmann R."/>
            <person name="Dubchak I."/>
            <person name="Grimwood J."/>
            <person name="Gundlach H."/>
            <person name="Haberer G."/>
            <person name="Hellsten U."/>
            <person name="Mitros T."/>
            <person name="Poliakov A."/>
            <person name="Schmutz J."/>
            <person name="Spannagl M."/>
            <person name="Tang H."/>
            <person name="Wang X."/>
            <person name="Wicker T."/>
            <person name="Bharti A.K."/>
            <person name="Chapman J."/>
            <person name="Feltus F.A."/>
            <person name="Gowik U."/>
            <person name="Grigoriev I.V."/>
            <person name="Lyons E."/>
            <person name="Maher C.A."/>
            <person name="Martis M."/>
            <person name="Narechania A."/>
            <person name="Otillar R.P."/>
            <person name="Penning B.W."/>
            <person name="Salamov A.A."/>
            <person name="Wang Y."/>
            <person name="Zhang L."/>
            <person name="Carpita N.C."/>
            <person name="Freeling M."/>
            <person name="Gingle A.R."/>
            <person name="Hash C.T."/>
            <person name="Keller B."/>
            <person name="Klein P."/>
            <person name="Kresovich S."/>
            <person name="McCann M.C."/>
            <person name="Ming R."/>
            <person name="Peterson D.G."/>
            <person name="Mehboob-ur-Rahman"/>
            <person name="Ware D."/>
            <person name="Westhoff P."/>
            <person name="Mayer K.F."/>
            <person name="Messing J."/>
            <person name="Rokhsar D.S."/>
        </authorList>
    </citation>
    <scope>NUCLEOTIDE SEQUENCE [LARGE SCALE GENOMIC DNA]</scope>
    <source>
        <strain evidence="4">cv. BTx623</strain>
    </source>
</reference>
<dbReference type="PANTHER" id="PTHR35357:SF24">
    <property type="entry name" value="OS04G0587200 PROTEIN"/>
    <property type="match status" value="1"/>
</dbReference>
<dbReference type="Gramene" id="KXG34769">
    <property type="protein sequence ID" value="KXG34769"/>
    <property type="gene ID" value="SORBI_3002G089200"/>
</dbReference>
<dbReference type="AlphaFoldDB" id="A0A1B6QA21"/>
<gene>
    <name evidence="3" type="ORF">SORBI_3002G089200</name>
</gene>
<sequence length="148" mass="15465">MVASLHALPCATLLLLVVLVPHACMCMAASNKTTLQDRCESYAGGDRSSFDYEYCAWTLQRADKEGAATADALGLAVIAARLARATASTTHGAPARGEYAAAVPARCQAAFAAARQDSPLADGDFGLDDEIELAIAMLPPPRPSPPYL</sequence>
<proteinExistence type="predicted"/>